<organism evidence="2 3">
    <name type="scientific">Bacillus solimangrovi</name>
    <dbReference type="NCBI Taxonomy" id="1305675"/>
    <lineage>
        <taxon>Bacteria</taxon>
        <taxon>Bacillati</taxon>
        <taxon>Bacillota</taxon>
        <taxon>Bacilli</taxon>
        <taxon>Bacillales</taxon>
        <taxon>Bacillaceae</taxon>
        <taxon>Bacillus</taxon>
    </lineage>
</organism>
<evidence type="ECO:0000256" key="1">
    <source>
        <dbReference type="ARBA" id="ARBA00005721"/>
    </source>
</evidence>
<dbReference type="RefSeq" id="WP_069715423.1">
    <property type="nucleotide sequence ID" value="NZ_MJEH01000001.1"/>
</dbReference>
<keyword evidence="3" id="KW-1185">Reference proteome</keyword>
<dbReference type="PANTHER" id="PTHR34297:SF1">
    <property type="entry name" value="ASP23_GLS24 FAMILY ENVELOPE STRESS RESPONSE PROTEIN"/>
    <property type="match status" value="1"/>
</dbReference>
<protein>
    <recommendedName>
        <fullName evidence="4">Alkaline-shock protein</fullName>
    </recommendedName>
</protein>
<proteinExistence type="inferred from homology"/>
<evidence type="ECO:0008006" key="4">
    <source>
        <dbReference type="Google" id="ProtNLM"/>
    </source>
</evidence>
<comment type="similarity">
    <text evidence="1">Belongs to the asp23 family.</text>
</comment>
<dbReference type="OrthoDB" id="9793465at2"/>
<dbReference type="AlphaFoldDB" id="A0A1E5LK61"/>
<dbReference type="EMBL" id="MJEH01000001">
    <property type="protein sequence ID" value="OEH94489.1"/>
    <property type="molecule type" value="Genomic_DNA"/>
</dbReference>
<comment type="caution">
    <text evidence="2">The sequence shown here is derived from an EMBL/GenBank/DDBJ whole genome shotgun (WGS) entry which is preliminary data.</text>
</comment>
<sequence>MSENNILEMTNASSNFGKVEIAPEVIEIIAGIAASEVDGVSQLQGNFASGVVERLGKKQHGKGIKVELTEDGIVVDVHVFMNFGISIPDIAKQIQENIRETLFTMTGLDISEINIHVVGVNFESTTEPEVE</sequence>
<gene>
    <name evidence="2" type="ORF">BFG57_07390</name>
</gene>
<evidence type="ECO:0000313" key="2">
    <source>
        <dbReference type="EMBL" id="OEH94489.1"/>
    </source>
</evidence>
<evidence type="ECO:0000313" key="3">
    <source>
        <dbReference type="Proteomes" id="UP000095209"/>
    </source>
</evidence>
<dbReference type="Pfam" id="PF03780">
    <property type="entry name" value="Asp23"/>
    <property type="match status" value="1"/>
</dbReference>
<dbReference type="PANTHER" id="PTHR34297">
    <property type="entry name" value="HYPOTHETICAL CYTOSOLIC PROTEIN-RELATED"/>
    <property type="match status" value="1"/>
</dbReference>
<dbReference type="STRING" id="1305675.BFG57_07390"/>
<accession>A0A1E5LK61</accession>
<dbReference type="InterPro" id="IPR005531">
    <property type="entry name" value="Asp23"/>
</dbReference>
<reference evidence="2 3" key="1">
    <citation type="submission" date="2016-08" db="EMBL/GenBank/DDBJ databases">
        <title>Genome of Bacillus solimangrovi GH2-4.</title>
        <authorList>
            <person name="Lim S."/>
            <person name="Kim B.-C."/>
        </authorList>
    </citation>
    <scope>NUCLEOTIDE SEQUENCE [LARGE SCALE GENOMIC DNA]</scope>
    <source>
        <strain evidence="2 3">GH2-4</strain>
    </source>
</reference>
<name>A0A1E5LK61_9BACI</name>
<dbReference type="Proteomes" id="UP000095209">
    <property type="component" value="Unassembled WGS sequence"/>
</dbReference>